<keyword evidence="3" id="KW-1185">Reference proteome</keyword>
<reference evidence="2 3" key="1">
    <citation type="submission" date="2017-12" db="EMBL/GenBank/DDBJ databases">
        <title>Hemimetabolous genomes reveal molecular basis of termite eusociality.</title>
        <authorList>
            <person name="Harrison M.C."/>
            <person name="Jongepier E."/>
            <person name="Robertson H.M."/>
            <person name="Arning N."/>
            <person name="Bitard-Feildel T."/>
            <person name="Chao H."/>
            <person name="Childers C.P."/>
            <person name="Dinh H."/>
            <person name="Doddapaneni H."/>
            <person name="Dugan S."/>
            <person name="Gowin J."/>
            <person name="Greiner C."/>
            <person name="Han Y."/>
            <person name="Hu H."/>
            <person name="Hughes D.S.T."/>
            <person name="Huylmans A.-K."/>
            <person name="Kemena C."/>
            <person name="Kremer L.P.M."/>
            <person name="Lee S.L."/>
            <person name="Lopez-Ezquerra A."/>
            <person name="Mallet L."/>
            <person name="Monroy-Kuhn J.M."/>
            <person name="Moser A."/>
            <person name="Murali S.C."/>
            <person name="Muzny D.M."/>
            <person name="Otani S."/>
            <person name="Piulachs M.-D."/>
            <person name="Poelchau M."/>
            <person name="Qu J."/>
            <person name="Schaub F."/>
            <person name="Wada-Katsumata A."/>
            <person name="Worley K.C."/>
            <person name="Xie Q."/>
            <person name="Ylla G."/>
            <person name="Poulsen M."/>
            <person name="Gibbs R.A."/>
            <person name="Schal C."/>
            <person name="Richards S."/>
            <person name="Belles X."/>
            <person name="Korb J."/>
            <person name="Bornberg-Bauer E."/>
        </authorList>
    </citation>
    <scope>NUCLEOTIDE SEQUENCE [LARGE SCALE GENOMIC DNA]</scope>
    <source>
        <tissue evidence="2">Whole body</tissue>
    </source>
</reference>
<name>A0A2J7PN03_9NEOP</name>
<sequence>MGNKMIAKWRSRFKAFRKWQEQEEKNIKTIKRRREEKKNVGENTRNYEGEGTAEDDECEVKR</sequence>
<dbReference type="EMBL" id="NEVH01023960">
    <property type="protein sequence ID" value="PNF17699.1"/>
    <property type="molecule type" value="Genomic_DNA"/>
</dbReference>
<organism evidence="2 3">
    <name type="scientific">Cryptotermes secundus</name>
    <dbReference type="NCBI Taxonomy" id="105785"/>
    <lineage>
        <taxon>Eukaryota</taxon>
        <taxon>Metazoa</taxon>
        <taxon>Ecdysozoa</taxon>
        <taxon>Arthropoda</taxon>
        <taxon>Hexapoda</taxon>
        <taxon>Insecta</taxon>
        <taxon>Pterygota</taxon>
        <taxon>Neoptera</taxon>
        <taxon>Polyneoptera</taxon>
        <taxon>Dictyoptera</taxon>
        <taxon>Blattodea</taxon>
        <taxon>Blattoidea</taxon>
        <taxon>Termitoidae</taxon>
        <taxon>Kalotermitidae</taxon>
        <taxon>Cryptotermitinae</taxon>
        <taxon>Cryptotermes</taxon>
    </lineage>
</organism>
<evidence type="ECO:0000256" key="1">
    <source>
        <dbReference type="SAM" id="MobiDB-lite"/>
    </source>
</evidence>
<dbReference type="Proteomes" id="UP000235965">
    <property type="component" value="Unassembled WGS sequence"/>
</dbReference>
<dbReference type="InParanoid" id="A0A2J7PN03"/>
<accession>A0A2J7PN03</accession>
<evidence type="ECO:0000313" key="3">
    <source>
        <dbReference type="Proteomes" id="UP000235965"/>
    </source>
</evidence>
<feature type="compositionally biased region" description="Basic and acidic residues" evidence="1">
    <location>
        <begin position="36"/>
        <end position="48"/>
    </location>
</feature>
<protein>
    <submittedName>
        <fullName evidence="2">Uncharacterized protein</fullName>
    </submittedName>
</protein>
<comment type="caution">
    <text evidence="2">The sequence shown here is derived from an EMBL/GenBank/DDBJ whole genome shotgun (WGS) entry which is preliminary data.</text>
</comment>
<gene>
    <name evidence="2" type="ORF">B7P43_G07344</name>
</gene>
<dbReference type="AlphaFoldDB" id="A0A2J7PN03"/>
<evidence type="ECO:0000313" key="2">
    <source>
        <dbReference type="EMBL" id="PNF17699.1"/>
    </source>
</evidence>
<feature type="compositionally biased region" description="Acidic residues" evidence="1">
    <location>
        <begin position="51"/>
        <end position="62"/>
    </location>
</feature>
<feature type="region of interest" description="Disordered" evidence="1">
    <location>
        <begin position="35"/>
        <end position="62"/>
    </location>
</feature>
<proteinExistence type="predicted"/>